<keyword evidence="2" id="KW-1185">Reference proteome</keyword>
<gene>
    <name evidence="1" type="ORF">L6164_033266</name>
</gene>
<organism evidence="1 2">
    <name type="scientific">Bauhinia variegata</name>
    <name type="common">Purple orchid tree</name>
    <name type="synonym">Phanera variegata</name>
    <dbReference type="NCBI Taxonomy" id="167791"/>
    <lineage>
        <taxon>Eukaryota</taxon>
        <taxon>Viridiplantae</taxon>
        <taxon>Streptophyta</taxon>
        <taxon>Embryophyta</taxon>
        <taxon>Tracheophyta</taxon>
        <taxon>Spermatophyta</taxon>
        <taxon>Magnoliopsida</taxon>
        <taxon>eudicotyledons</taxon>
        <taxon>Gunneridae</taxon>
        <taxon>Pentapetalae</taxon>
        <taxon>rosids</taxon>
        <taxon>fabids</taxon>
        <taxon>Fabales</taxon>
        <taxon>Fabaceae</taxon>
        <taxon>Cercidoideae</taxon>
        <taxon>Cercideae</taxon>
        <taxon>Bauhiniinae</taxon>
        <taxon>Bauhinia</taxon>
    </lineage>
</organism>
<proteinExistence type="predicted"/>
<evidence type="ECO:0000313" key="1">
    <source>
        <dbReference type="EMBL" id="KAI4299842.1"/>
    </source>
</evidence>
<evidence type="ECO:0000313" key="2">
    <source>
        <dbReference type="Proteomes" id="UP000828941"/>
    </source>
</evidence>
<reference evidence="1 2" key="1">
    <citation type="journal article" date="2022" name="DNA Res.">
        <title>Chromosomal-level genome assembly of the orchid tree Bauhinia variegata (Leguminosae; Cercidoideae) supports the allotetraploid origin hypothesis of Bauhinia.</title>
        <authorList>
            <person name="Zhong Y."/>
            <person name="Chen Y."/>
            <person name="Zheng D."/>
            <person name="Pang J."/>
            <person name="Liu Y."/>
            <person name="Luo S."/>
            <person name="Meng S."/>
            <person name="Qian L."/>
            <person name="Wei D."/>
            <person name="Dai S."/>
            <person name="Zhou R."/>
        </authorList>
    </citation>
    <scope>NUCLEOTIDE SEQUENCE [LARGE SCALE GENOMIC DNA]</scope>
    <source>
        <strain evidence="1">BV-YZ2020</strain>
    </source>
</reference>
<sequence>MALGELPSSSFTYEYDHRLVWPIFYHVDPSEIRHLRGSFKDSLAKQEERFKGDKEKVLKWRFALQNAANLSGDHLKSGLEYEHEFIERIVEEVSRKINQNPLHVADNLVGLEPSLQEDISS</sequence>
<name>A0ACB9KR98_BAUVA</name>
<dbReference type="Proteomes" id="UP000828941">
    <property type="component" value="Chromosome 13"/>
</dbReference>
<comment type="caution">
    <text evidence="1">The sequence shown here is derived from an EMBL/GenBank/DDBJ whole genome shotgun (WGS) entry which is preliminary data.</text>
</comment>
<accession>A0ACB9KR98</accession>
<dbReference type="EMBL" id="CM039438">
    <property type="protein sequence ID" value="KAI4299842.1"/>
    <property type="molecule type" value="Genomic_DNA"/>
</dbReference>
<protein>
    <submittedName>
        <fullName evidence="1">Uncharacterized protein</fullName>
    </submittedName>
</protein>